<dbReference type="PANTHER" id="PTHR42107">
    <property type="entry name" value="YALI0D24453P"/>
    <property type="match status" value="1"/>
</dbReference>
<sequence>MADTEDSPLSDISELSEAESLSTDEEIESGKLRGTLDNWIKTTASPPAKRKRPASPPHEVVPEDNPAIAVIVMFRSRFSDIFPKSLPNYGPQDIERGVSGTEPEDGIEKLLASLLSLCLNRKKDVEKGHYNRALEEAIHTFARQWPRAWQAKSPLAGGVTFKTMSTEQRISLLLALVHWSINSSELVRQVIAESYKGSRHMQDKGQPLSVQPWGSDGDRRRYWLIEGLDDTFFRIYRENDPKLIKRTWWSVARDIESANSLADKLREEGSQAGKQLASGIAQAVPRWEAGEEKRRRREYRQMRKAQFVRPEPGFSIYEGRTRGKRTRYTFSDEEDVDTDEPSGKRSRQSGISTPIEHNGPTITASGRQVKARSGGVYGESLLSGQRASIDEVMSETEDNRLRTRSSRTSRPVHSLQVNGFDGGDDNFDSDVPSEEWDSDQNEEDDDVDENLADIEDDDDENMSDGGMDEDDEEIARTSKTITIKFGDETRAKLARSRDVSGEHRITEPQTMVNKGGETISLAQRSTIPGFPALENTFTTSTANLQAGSIKTAEESIQQTPTPPLSDFQQSVPGSANTTF</sequence>
<dbReference type="GO" id="GO:0005634">
    <property type="term" value="C:nucleus"/>
    <property type="evidence" value="ECO:0007669"/>
    <property type="project" value="UniProtKB-SubCell"/>
</dbReference>
<protein>
    <recommendedName>
        <fullName evidence="4">WHIM1 domain-containing protein</fullName>
    </recommendedName>
</protein>
<dbReference type="PANTHER" id="PTHR42107:SF1">
    <property type="entry name" value="WHIM1 DOMAIN-CONTAINING PROTEIN"/>
    <property type="match status" value="1"/>
</dbReference>
<evidence type="ECO:0000256" key="1">
    <source>
        <dbReference type="ARBA" id="ARBA00004123"/>
    </source>
</evidence>
<dbReference type="Pfam" id="PF15612">
    <property type="entry name" value="WHIM1"/>
    <property type="match status" value="1"/>
</dbReference>
<dbReference type="InterPro" id="IPR028942">
    <property type="entry name" value="WHIM1_dom"/>
</dbReference>
<feature type="region of interest" description="Disordered" evidence="3">
    <location>
        <begin position="311"/>
        <end position="371"/>
    </location>
</feature>
<feature type="compositionally biased region" description="Acidic residues" evidence="3">
    <location>
        <begin position="422"/>
        <end position="473"/>
    </location>
</feature>
<gene>
    <name evidence="5" type="ORF">GOMPHAMPRED_007572</name>
</gene>
<keyword evidence="6" id="KW-1185">Reference proteome</keyword>
<organism evidence="5 6">
    <name type="scientific">Gomphillus americanus</name>
    <dbReference type="NCBI Taxonomy" id="1940652"/>
    <lineage>
        <taxon>Eukaryota</taxon>
        <taxon>Fungi</taxon>
        <taxon>Dikarya</taxon>
        <taxon>Ascomycota</taxon>
        <taxon>Pezizomycotina</taxon>
        <taxon>Lecanoromycetes</taxon>
        <taxon>OSLEUM clade</taxon>
        <taxon>Ostropomycetidae</taxon>
        <taxon>Ostropales</taxon>
        <taxon>Graphidaceae</taxon>
        <taxon>Gomphilloideae</taxon>
        <taxon>Gomphillus</taxon>
    </lineage>
</organism>
<comment type="caution">
    <text evidence="5">The sequence shown here is derived from an EMBL/GenBank/DDBJ whole genome shotgun (WGS) entry which is preliminary data.</text>
</comment>
<feature type="compositionally biased region" description="Polar residues" evidence="3">
    <location>
        <begin position="566"/>
        <end position="579"/>
    </location>
</feature>
<keyword evidence="2" id="KW-0539">Nucleus</keyword>
<dbReference type="EMBL" id="CAJPDQ010000007">
    <property type="protein sequence ID" value="CAF9912154.1"/>
    <property type="molecule type" value="Genomic_DNA"/>
</dbReference>
<dbReference type="AlphaFoldDB" id="A0A8H3ET41"/>
<evidence type="ECO:0000313" key="5">
    <source>
        <dbReference type="EMBL" id="CAF9912154.1"/>
    </source>
</evidence>
<dbReference type="Proteomes" id="UP000664169">
    <property type="component" value="Unassembled WGS sequence"/>
</dbReference>
<feature type="region of interest" description="Disordered" evidence="3">
    <location>
        <begin position="1"/>
        <end position="62"/>
    </location>
</feature>
<feature type="region of interest" description="Disordered" evidence="3">
    <location>
        <begin position="545"/>
        <end position="579"/>
    </location>
</feature>
<name>A0A8H3ET41_9LECA</name>
<dbReference type="OrthoDB" id="349045at2759"/>
<proteinExistence type="predicted"/>
<feature type="compositionally biased region" description="Acidic residues" evidence="3">
    <location>
        <begin position="1"/>
        <end position="27"/>
    </location>
</feature>
<comment type="subcellular location">
    <subcellularLocation>
        <location evidence="1">Nucleus</location>
    </subcellularLocation>
</comment>
<feature type="compositionally biased region" description="Polar residues" evidence="3">
    <location>
        <begin position="545"/>
        <end position="559"/>
    </location>
</feature>
<feature type="region of interest" description="Disordered" evidence="3">
    <location>
        <begin position="388"/>
        <end position="475"/>
    </location>
</feature>
<evidence type="ECO:0000313" key="6">
    <source>
        <dbReference type="Proteomes" id="UP000664169"/>
    </source>
</evidence>
<feature type="compositionally biased region" description="Acidic residues" evidence="3">
    <location>
        <begin position="331"/>
        <end position="340"/>
    </location>
</feature>
<reference evidence="5" key="1">
    <citation type="submission" date="2021-03" db="EMBL/GenBank/DDBJ databases">
        <authorList>
            <person name="Tagirdzhanova G."/>
        </authorList>
    </citation>
    <scope>NUCLEOTIDE SEQUENCE</scope>
</reference>
<evidence type="ECO:0000256" key="2">
    <source>
        <dbReference type="ARBA" id="ARBA00023242"/>
    </source>
</evidence>
<evidence type="ECO:0000256" key="3">
    <source>
        <dbReference type="SAM" id="MobiDB-lite"/>
    </source>
</evidence>
<accession>A0A8H3ET41</accession>
<evidence type="ECO:0000259" key="4">
    <source>
        <dbReference type="Pfam" id="PF15612"/>
    </source>
</evidence>
<feature type="domain" description="WHIM1" evidence="4">
    <location>
        <begin position="147"/>
        <end position="191"/>
    </location>
</feature>